<accession>A0A660A7P8</accession>
<feature type="non-terminal residue" evidence="1">
    <location>
        <position position="1"/>
    </location>
</feature>
<evidence type="ECO:0000313" key="1">
    <source>
        <dbReference type="EMBL" id="TNY48593.1"/>
    </source>
</evidence>
<proteinExistence type="predicted"/>
<gene>
    <name evidence="1" type="ORF">FGO82_00710</name>
</gene>
<reference evidence="1 2" key="1">
    <citation type="submission" date="2019-05" db="EMBL/GenBank/DDBJ databases">
        <title>Novel genomic isolates of S.pyogenes and S.dysgalactiae subsp. equisimilis associated to necrotising fasciitis (NSTI).</title>
        <authorList>
            <person name="Barrantes I."/>
        </authorList>
    </citation>
    <scope>NUCLEOTIDE SEQUENCE [LARGE SCALE GENOMIC DNA]</scope>
    <source>
        <strain evidence="1 2">SPY6028</strain>
    </source>
</reference>
<dbReference type="EMBL" id="VCID01000164">
    <property type="protein sequence ID" value="TNY48593.1"/>
    <property type="molecule type" value="Genomic_DNA"/>
</dbReference>
<name>A0A660A7P8_STRPY</name>
<dbReference type="Proteomes" id="UP000316580">
    <property type="component" value="Unassembled WGS sequence"/>
</dbReference>
<comment type="caution">
    <text evidence="1">The sequence shown here is derived from an EMBL/GenBank/DDBJ whole genome shotgun (WGS) entry which is preliminary data.</text>
</comment>
<evidence type="ECO:0000313" key="2">
    <source>
        <dbReference type="Proteomes" id="UP000316580"/>
    </source>
</evidence>
<protein>
    <submittedName>
        <fullName evidence="1">Conjugal transfer protein</fullName>
    </submittedName>
</protein>
<dbReference type="AlphaFoldDB" id="A0A660A7P8"/>
<sequence length="63" mass="7444">RVQSLEKRLEVYKDPEAMFTAQGSNAFTRNYRKTMTKDQKLQANIDRRDRLTQRLNELRGGIS</sequence>
<organism evidence="1 2">
    <name type="scientific">Streptococcus pyogenes</name>
    <dbReference type="NCBI Taxonomy" id="1314"/>
    <lineage>
        <taxon>Bacteria</taxon>
        <taxon>Bacillati</taxon>
        <taxon>Bacillota</taxon>
        <taxon>Bacilli</taxon>
        <taxon>Lactobacillales</taxon>
        <taxon>Streptococcaceae</taxon>
        <taxon>Streptococcus</taxon>
    </lineage>
</organism>